<dbReference type="AlphaFoldDB" id="A0A382ZLP5"/>
<sequence>MNTHSSLTKKQIKETLGCPGYIIDYLYDCGRLPVVRSSKGRGYPRLYDTKAIEIVKEHLNKSSYS</sequence>
<organism evidence="1">
    <name type="scientific">marine metagenome</name>
    <dbReference type="NCBI Taxonomy" id="408172"/>
    <lineage>
        <taxon>unclassified sequences</taxon>
        <taxon>metagenomes</taxon>
        <taxon>ecological metagenomes</taxon>
    </lineage>
</organism>
<evidence type="ECO:0000313" key="1">
    <source>
        <dbReference type="EMBL" id="SVD95618.1"/>
    </source>
</evidence>
<name>A0A382ZLP5_9ZZZZ</name>
<accession>A0A382ZLP5</accession>
<evidence type="ECO:0008006" key="2">
    <source>
        <dbReference type="Google" id="ProtNLM"/>
    </source>
</evidence>
<dbReference type="EMBL" id="UINC01184415">
    <property type="protein sequence ID" value="SVD95618.1"/>
    <property type="molecule type" value="Genomic_DNA"/>
</dbReference>
<proteinExistence type="predicted"/>
<gene>
    <name evidence="1" type="ORF">METZ01_LOCUS448472</name>
</gene>
<protein>
    <recommendedName>
        <fullName evidence="2">HTH merR-type domain-containing protein</fullName>
    </recommendedName>
</protein>
<reference evidence="1" key="1">
    <citation type="submission" date="2018-05" db="EMBL/GenBank/DDBJ databases">
        <authorList>
            <person name="Lanie J.A."/>
            <person name="Ng W.-L."/>
            <person name="Kazmierczak K.M."/>
            <person name="Andrzejewski T.M."/>
            <person name="Davidsen T.M."/>
            <person name="Wayne K.J."/>
            <person name="Tettelin H."/>
            <person name="Glass J.I."/>
            <person name="Rusch D."/>
            <person name="Podicherti R."/>
            <person name="Tsui H.-C.T."/>
            <person name="Winkler M.E."/>
        </authorList>
    </citation>
    <scope>NUCLEOTIDE SEQUENCE</scope>
</reference>